<gene>
    <name evidence="2" type="ORF">RF11_05086</name>
</gene>
<evidence type="ECO:0000256" key="1">
    <source>
        <dbReference type="SAM" id="Phobius"/>
    </source>
</evidence>
<protein>
    <submittedName>
        <fullName evidence="2">Uncharacterized protein</fullName>
    </submittedName>
</protein>
<reference evidence="2 3" key="1">
    <citation type="journal article" date="2014" name="Genome Biol. Evol.">
        <title>The genome of the myxosporean Thelohanellus kitauei shows adaptations to nutrient acquisition within its fish host.</title>
        <authorList>
            <person name="Yang Y."/>
            <person name="Xiong J."/>
            <person name="Zhou Z."/>
            <person name="Huo F."/>
            <person name="Miao W."/>
            <person name="Ran C."/>
            <person name="Liu Y."/>
            <person name="Zhang J."/>
            <person name="Feng J."/>
            <person name="Wang M."/>
            <person name="Wang M."/>
            <person name="Wang L."/>
            <person name="Yao B."/>
        </authorList>
    </citation>
    <scope>NUCLEOTIDE SEQUENCE [LARGE SCALE GENOMIC DNA]</scope>
    <source>
        <strain evidence="2">Wuqing</strain>
    </source>
</reference>
<keyword evidence="1" id="KW-0472">Membrane</keyword>
<proteinExistence type="predicted"/>
<feature type="transmembrane region" description="Helical" evidence="1">
    <location>
        <begin position="189"/>
        <end position="217"/>
    </location>
</feature>
<dbReference type="AlphaFoldDB" id="A0A0C2J823"/>
<dbReference type="EMBL" id="JWZT01000580">
    <property type="protein sequence ID" value="KII73974.1"/>
    <property type="molecule type" value="Genomic_DNA"/>
</dbReference>
<organism evidence="2 3">
    <name type="scientific">Thelohanellus kitauei</name>
    <name type="common">Myxosporean</name>
    <dbReference type="NCBI Taxonomy" id="669202"/>
    <lineage>
        <taxon>Eukaryota</taxon>
        <taxon>Metazoa</taxon>
        <taxon>Cnidaria</taxon>
        <taxon>Myxozoa</taxon>
        <taxon>Myxosporea</taxon>
        <taxon>Bivalvulida</taxon>
        <taxon>Platysporina</taxon>
        <taxon>Myxobolidae</taxon>
        <taxon>Thelohanellus</taxon>
    </lineage>
</organism>
<evidence type="ECO:0000313" key="2">
    <source>
        <dbReference type="EMBL" id="KII73974.1"/>
    </source>
</evidence>
<name>A0A0C2J823_THEKT</name>
<dbReference type="Proteomes" id="UP000031668">
    <property type="component" value="Unassembled WGS sequence"/>
</dbReference>
<evidence type="ECO:0000313" key="3">
    <source>
        <dbReference type="Proteomes" id="UP000031668"/>
    </source>
</evidence>
<keyword evidence="3" id="KW-1185">Reference proteome</keyword>
<accession>A0A0C2J823</accession>
<keyword evidence="1" id="KW-1133">Transmembrane helix</keyword>
<keyword evidence="1" id="KW-0812">Transmembrane</keyword>
<comment type="caution">
    <text evidence="2">The sequence shown here is derived from an EMBL/GenBank/DDBJ whole genome shotgun (WGS) entry which is preliminary data.</text>
</comment>
<sequence length="242" mass="28323">MNEYISEGYTIQRLSTLTLEQIIYGTKRFTNVAQNEYFDIYCTFKETVDVSQKLFKSAKSNYLDLKSSVEKDTRNSGESIDLKVKAYNAKNSLLTSIIQSYAGVKFVFKPLLSSFIHILLKSHIKERDKIQYAIHDEIQKILEETEKFTNLEEDSQSLRTKIERDQSFEVLVLQELTCYHIRLQNTARIWIVIATVLNILFVVVVILFGIRYLVFYIRARIHAIRQRQPILTYQEATSRSIN</sequence>